<name>A0A7Y9GCN4_9ACTN</name>
<accession>A0A7Y9GCN4</accession>
<reference evidence="2 3" key="1">
    <citation type="submission" date="2020-07" db="EMBL/GenBank/DDBJ databases">
        <title>Sequencing the genomes of 1000 actinobacteria strains.</title>
        <authorList>
            <person name="Klenk H.-P."/>
        </authorList>
    </citation>
    <scope>NUCLEOTIDE SEQUENCE [LARGE SCALE GENOMIC DNA]</scope>
    <source>
        <strain evidence="2 3">DSM 43461</strain>
    </source>
</reference>
<feature type="domain" description="DUF4158" evidence="1">
    <location>
        <begin position="3"/>
        <end position="90"/>
    </location>
</feature>
<comment type="caution">
    <text evidence="2">The sequence shown here is derived from an EMBL/GenBank/DDBJ whole genome shotgun (WGS) entry which is preliminary data.</text>
</comment>
<dbReference type="InterPro" id="IPR025296">
    <property type="entry name" value="DUF4158"/>
</dbReference>
<dbReference type="Pfam" id="PF13700">
    <property type="entry name" value="DUF4158"/>
    <property type="match status" value="1"/>
</dbReference>
<proteinExistence type="predicted"/>
<keyword evidence="3" id="KW-1185">Reference proteome</keyword>
<evidence type="ECO:0000259" key="1">
    <source>
        <dbReference type="Pfam" id="PF13700"/>
    </source>
</evidence>
<evidence type="ECO:0000313" key="3">
    <source>
        <dbReference type="Proteomes" id="UP000591272"/>
    </source>
</evidence>
<evidence type="ECO:0000313" key="2">
    <source>
        <dbReference type="EMBL" id="NYE14098.1"/>
    </source>
</evidence>
<protein>
    <recommendedName>
        <fullName evidence="1">DUF4158 domain-containing protein</fullName>
    </recommendedName>
</protein>
<dbReference type="AlphaFoldDB" id="A0A7Y9GCN4"/>
<sequence length="213" mass="23046">MRQVLGLADDEVALRQAASASAKRHRALVRKRLGVAYEAARVRQVAEAAIRRAVQSKDNPADLINVALEKLVRERCELPGYTTLDAMAASIRAEVNTGFFAMVAGRLDRSARARLARLLVVDPVSRRSEFDRLKDVAKAASLGKFKQRSALLADLDAIGPTGVWLQDVPAGKVAHFAGQARVTDAADMRKVGADKQLTLLACTRSRAGSATTW</sequence>
<gene>
    <name evidence="2" type="ORF">BJ999_004394</name>
</gene>
<dbReference type="Proteomes" id="UP000591272">
    <property type="component" value="Unassembled WGS sequence"/>
</dbReference>
<organism evidence="2 3">
    <name type="scientific">Actinomadura citrea</name>
    <dbReference type="NCBI Taxonomy" id="46158"/>
    <lineage>
        <taxon>Bacteria</taxon>
        <taxon>Bacillati</taxon>
        <taxon>Actinomycetota</taxon>
        <taxon>Actinomycetes</taxon>
        <taxon>Streptosporangiales</taxon>
        <taxon>Thermomonosporaceae</taxon>
        <taxon>Actinomadura</taxon>
    </lineage>
</organism>
<dbReference type="EMBL" id="JACCBT010000001">
    <property type="protein sequence ID" value="NYE14098.1"/>
    <property type="molecule type" value="Genomic_DNA"/>
</dbReference>